<comment type="caution">
    <text evidence="2">The sequence shown here is derived from an EMBL/GenBank/DDBJ whole genome shotgun (WGS) entry which is preliminary data.</text>
</comment>
<dbReference type="EMBL" id="CAJNOC010005647">
    <property type="protein sequence ID" value="CAF1058106.1"/>
    <property type="molecule type" value="Genomic_DNA"/>
</dbReference>
<accession>A0A814L072</accession>
<feature type="non-terminal residue" evidence="2">
    <location>
        <position position="1"/>
    </location>
</feature>
<dbReference type="AlphaFoldDB" id="A0A814L072"/>
<gene>
    <name evidence="2" type="ORF">OXX778_LOCUS19153</name>
</gene>
<protein>
    <submittedName>
        <fullName evidence="2">Uncharacterized protein</fullName>
    </submittedName>
</protein>
<sequence length="99" mass="11977">YEEEKRRQEYEEERKEQEEQERQREEEVERKLEEEQRREKEISSQERKKYYDLYTSDEYNSTQQSHASSWSGSNSHDKSSIYGSQDSCGTITLSSSSQF</sequence>
<evidence type="ECO:0000313" key="3">
    <source>
        <dbReference type="Proteomes" id="UP000663879"/>
    </source>
</evidence>
<evidence type="ECO:0000256" key="1">
    <source>
        <dbReference type="SAM" id="MobiDB-lite"/>
    </source>
</evidence>
<feature type="compositionally biased region" description="Polar residues" evidence="1">
    <location>
        <begin position="81"/>
        <end position="99"/>
    </location>
</feature>
<feature type="region of interest" description="Disordered" evidence="1">
    <location>
        <begin position="1"/>
        <end position="99"/>
    </location>
</feature>
<reference evidence="2" key="1">
    <citation type="submission" date="2021-02" db="EMBL/GenBank/DDBJ databases">
        <authorList>
            <person name="Nowell W R."/>
        </authorList>
    </citation>
    <scope>NUCLEOTIDE SEQUENCE</scope>
    <source>
        <strain evidence="2">Ploen Becks lab</strain>
    </source>
</reference>
<dbReference type="Proteomes" id="UP000663879">
    <property type="component" value="Unassembled WGS sequence"/>
</dbReference>
<feature type="compositionally biased region" description="Basic and acidic residues" evidence="1">
    <location>
        <begin position="1"/>
        <end position="51"/>
    </location>
</feature>
<feature type="compositionally biased region" description="Low complexity" evidence="1">
    <location>
        <begin position="60"/>
        <end position="74"/>
    </location>
</feature>
<evidence type="ECO:0000313" key="2">
    <source>
        <dbReference type="EMBL" id="CAF1058106.1"/>
    </source>
</evidence>
<keyword evidence="3" id="KW-1185">Reference proteome</keyword>
<name>A0A814L072_9BILA</name>
<proteinExistence type="predicted"/>
<organism evidence="2 3">
    <name type="scientific">Brachionus calyciflorus</name>
    <dbReference type="NCBI Taxonomy" id="104777"/>
    <lineage>
        <taxon>Eukaryota</taxon>
        <taxon>Metazoa</taxon>
        <taxon>Spiralia</taxon>
        <taxon>Gnathifera</taxon>
        <taxon>Rotifera</taxon>
        <taxon>Eurotatoria</taxon>
        <taxon>Monogononta</taxon>
        <taxon>Pseudotrocha</taxon>
        <taxon>Ploima</taxon>
        <taxon>Brachionidae</taxon>
        <taxon>Brachionus</taxon>
    </lineage>
</organism>